<sequence>MEPRRLLNNVTYRRGIKMPTCQYCGQKWSWKQTFKQTFRLDNRMTCSCCGKKQYLTKRARLKSTFIPFSMVTLVMISNLVFGPSYIAFFILLCLLPLFLGIYPFFVELSKEEEPLF</sequence>
<dbReference type="NCBIfam" id="TIGR04104">
    <property type="entry name" value="cxxc_20_cxxc"/>
    <property type="match status" value="1"/>
</dbReference>
<dbReference type="EMBL" id="CP162599">
    <property type="protein sequence ID" value="XDK31742.1"/>
    <property type="molecule type" value="Genomic_DNA"/>
</dbReference>
<proteinExistence type="predicted"/>
<name>A0AB39HIN3_9BACI</name>
<feature type="transmembrane region" description="Helical" evidence="1">
    <location>
        <begin position="61"/>
        <end position="80"/>
    </location>
</feature>
<keyword evidence="1" id="KW-0812">Transmembrane</keyword>
<feature type="transmembrane region" description="Helical" evidence="1">
    <location>
        <begin position="86"/>
        <end position="106"/>
    </location>
</feature>
<evidence type="ECO:0000256" key="1">
    <source>
        <dbReference type="SAM" id="Phobius"/>
    </source>
</evidence>
<organism evidence="2">
    <name type="scientific">Ornithinibacillus sp. 4-3</name>
    <dbReference type="NCBI Taxonomy" id="3231488"/>
    <lineage>
        <taxon>Bacteria</taxon>
        <taxon>Bacillati</taxon>
        <taxon>Bacillota</taxon>
        <taxon>Bacilli</taxon>
        <taxon>Bacillales</taxon>
        <taxon>Bacillaceae</taxon>
        <taxon>Ornithinibacillus</taxon>
    </lineage>
</organism>
<keyword evidence="1" id="KW-1133">Transmembrane helix</keyword>
<dbReference type="AlphaFoldDB" id="A0AB39HIN3"/>
<protein>
    <submittedName>
        <fullName evidence="2">TIGR04104 family putative zinc finger protein</fullName>
    </submittedName>
</protein>
<keyword evidence="1" id="KW-0472">Membrane</keyword>
<accession>A0AB39HIN3</accession>
<gene>
    <name evidence="2" type="ORF">AB4Y30_11990</name>
</gene>
<evidence type="ECO:0000313" key="2">
    <source>
        <dbReference type="EMBL" id="XDK31742.1"/>
    </source>
</evidence>
<dbReference type="InterPro" id="IPR026369">
    <property type="entry name" value="CxxC_20_CxxC"/>
</dbReference>
<dbReference type="RefSeq" id="WP_368652468.1">
    <property type="nucleotide sequence ID" value="NZ_CP162599.1"/>
</dbReference>
<reference evidence="2" key="1">
    <citation type="submission" date="2024-07" db="EMBL/GenBank/DDBJ databases">
        <title>Halotolerant mesophilic bacterium Ornithinibacillus sp. 4-3, sp. nov., isolated from soil.</title>
        <authorList>
            <person name="Sidarenka A.V."/>
            <person name="Guliayeva D.E."/>
            <person name="Leanovich S.I."/>
            <person name="Hileuskaya K.S."/>
            <person name="Akhremchuk A.E."/>
            <person name="Sikolenko M.A."/>
            <person name="Valentovich L.N."/>
        </authorList>
    </citation>
    <scope>NUCLEOTIDE SEQUENCE</scope>
    <source>
        <strain evidence="2">4-3</strain>
    </source>
</reference>